<organism evidence="2 3">
    <name type="scientific">Acidicapsa dinghuensis</name>
    <dbReference type="NCBI Taxonomy" id="2218256"/>
    <lineage>
        <taxon>Bacteria</taxon>
        <taxon>Pseudomonadati</taxon>
        <taxon>Acidobacteriota</taxon>
        <taxon>Terriglobia</taxon>
        <taxon>Terriglobales</taxon>
        <taxon>Acidobacteriaceae</taxon>
        <taxon>Acidicapsa</taxon>
    </lineage>
</organism>
<gene>
    <name evidence="2" type="ORF">ACFPT7_22210</name>
</gene>
<name>A0ABW1ELB3_9BACT</name>
<comment type="caution">
    <text evidence="2">The sequence shown here is derived from an EMBL/GenBank/DDBJ whole genome shotgun (WGS) entry which is preliminary data.</text>
</comment>
<dbReference type="EMBL" id="JBHSPH010000010">
    <property type="protein sequence ID" value="MFC5865039.1"/>
    <property type="molecule type" value="Genomic_DNA"/>
</dbReference>
<evidence type="ECO:0000313" key="2">
    <source>
        <dbReference type="EMBL" id="MFC5865039.1"/>
    </source>
</evidence>
<feature type="region of interest" description="Disordered" evidence="1">
    <location>
        <begin position="1"/>
        <end position="21"/>
    </location>
</feature>
<keyword evidence="3" id="KW-1185">Reference proteome</keyword>
<dbReference type="RefSeq" id="WP_263332083.1">
    <property type="nucleotide sequence ID" value="NZ_JAGSYH010000001.1"/>
</dbReference>
<protein>
    <recommendedName>
        <fullName evidence="4">Integrase</fullName>
    </recommendedName>
</protein>
<proteinExistence type="predicted"/>
<evidence type="ECO:0000256" key="1">
    <source>
        <dbReference type="SAM" id="MobiDB-lite"/>
    </source>
</evidence>
<dbReference type="Proteomes" id="UP001596091">
    <property type="component" value="Unassembled WGS sequence"/>
</dbReference>
<feature type="compositionally biased region" description="Basic and acidic residues" evidence="1">
    <location>
        <begin position="1"/>
        <end position="16"/>
    </location>
</feature>
<evidence type="ECO:0000313" key="3">
    <source>
        <dbReference type="Proteomes" id="UP001596091"/>
    </source>
</evidence>
<evidence type="ECO:0008006" key="4">
    <source>
        <dbReference type="Google" id="ProtNLM"/>
    </source>
</evidence>
<sequence>MSETLESPKPKAETHKTMGGKVNIYRRENSDNWQCSTFLNGRNWRVSTHEDSLGRAKDFAEDWYLALRGKAHAGLLEKKYPTARQEIQGSRCEIPRRGSYPHAGPARPDLAKSA</sequence>
<reference evidence="3" key="1">
    <citation type="journal article" date="2019" name="Int. J. Syst. Evol. Microbiol.">
        <title>The Global Catalogue of Microorganisms (GCM) 10K type strain sequencing project: providing services to taxonomists for standard genome sequencing and annotation.</title>
        <authorList>
            <consortium name="The Broad Institute Genomics Platform"/>
            <consortium name="The Broad Institute Genome Sequencing Center for Infectious Disease"/>
            <person name="Wu L."/>
            <person name="Ma J."/>
        </authorList>
    </citation>
    <scope>NUCLEOTIDE SEQUENCE [LARGE SCALE GENOMIC DNA]</scope>
    <source>
        <strain evidence="3">JCM 4087</strain>
    </source>
</reference>
<feature type="region of interest" description="Disordered" evidence="1">
    <location>
        <begin position="85"/>
        <end position="114"/>
    </location>
</feature>
<accession>A0ABW1ELB3</accession>